<keyword evidence="1" id="KW-0678">Repressor</keyword>
<feature type="domain" description="HTH tetR-type" evidence="6">
    <location>
        <begin position="21"/>
        <end position="81"/>
    </location>
</feature>
<dbReference type="InterPro" id="IPR036271">
    <property type="entry name" value="Tet_transcr_reg_TetR-rel_C_sf"/>
</dbReference>
<gene>
    <name evidence="7" type="ORF">DHf2319_09855</name>
</gene>
<reference evidence="7 8" key="1">
    <citation type="submission" date="2020-11" db="EMBL/GenBank/DDBJ databases">
        <title>Algicoccus daihaiensis sp.nov., isolated from Daihai Lake in Inner Mongolia.</title>
        <authorList>
            <person name="Kai J."/>
        </authorList>
    </citation>
    <scope>NUCLEOTIDE SEQUENCE [LARGE SCALE GENOMIC DNA]</scope>
    <source>
        <strain evidence="8">f23</strain>
    </source>
</reference>
<evidence type="ECO:0000259" key="6">
    <source>
        <dbReference type="PROSITE" id="PS50977"/>
    </source>
</evidence>
<keyword evidence="3 5" id="KW-0238">DNA-binding</keyword>
<dbReference type="PROSITE" id="PS01081">
    <property type="entry name" value="HTH_TETR_1"/>
    <property type="match status" value="1"/>
</dbReference>
<keyword evidence="4" id="KW-0804">Transcription</keyword>
<evidence type="ECO:0000256" key="2">
    <source>
        <dbReference type="ARBA" id="ARBA00023015"/>
    </source>
</evidence>
<protein>
    <submittedName>
        <fullName evidence="7">TetR/AcrR family transcriptional regulator</fullName>
    </submittedName>
</protein>
<evidence type="ECO:0000256" key="5">
    <source>
        <dbReference type="PROSITE-ProRule" id="PRU00335"/>
    </source>
</evidence>
<organism evidence="7 8">
    <name type="scientific">Orrella daihaiensis</name>
    <dbReference type="NCBI Taxonomy" id="2782176"/>
    <lineage>
        <taxon>Bacteria</taxon>
        <taxon>Pseudomonadati</taxon>
        <taxon>Pseudomonadota</taxon>
        <taxon>Betaproteobacteria</taxon>
        <taxon>Burkholderiales</taxon>
        <taxon>Alcaligenaceae</taxon>
        <taxon>Orrella</taxon>
    </lineage>
</organism>
<keyword evidence="8" id="KW-1185">Reference proteome</keyword>
<dbReference type="PROSITE" id="PS50977">
    <property type="entry name" value="HTH_TETR_2"/>
    <property type="match status" value="1"/>
</dbReference>
<evidence type="ECO:0000256" key="3">
    <source>
        <dbReference type="ARBA" id="ARBA00023125"/>
    </source>
</evidence>
<dbReference type="RefSeq" id="WP_243477999.1">
    <property type="nucleotide sequence ID" value="NZ_CP063982.1"/>
</dbReference>
<dbReference type="InterPro" id="IPR023772">
    <property type="entry name" value="DNA-bd_HTH_TetR-type_CS"/>
</dbReference>
<sequence>MAQTVASSSEKKLSFREQQHQFRENAILDTVNRLLAQKGYDLMTMDEVAAEVGIAKASLYKHFESKESLAAASMTRFIEEALAMARGLSPHMGALEKLKSVVRWAVRIHLSGTMPSLPSTRSSIQHALLSHQPYVQRLEELTEILGEWIGQAQQTGELSPALPGEVVLYTIYARSCDPVADFLKGGGAFSDDDIVELLVHTCFEGMAKAPSCL</sequence>
<dbReference type="SUPFAM" id="SSF46689">
    <property type="entry name" value="Homeodomain-like"/>
    <property type="match status" value="1"/>
</dbReference>
<name>A0ABY4AHJ2_9BURK</name>
<dbReference type="PANTHER" id="PTHR30055">
    <property type="entry name" value="HTH-TYPE TRANSCRIPTIONAL REGULATOR RUTR"/>
    <property type="match status" value="1"/>
</dbReference>
<dbReference type="EMBL" id="CP063982">
    <property type="protein sequence ID" value="UOD49755.1"/>
    <property type="molecule type" value="Genomic_DNA"/>
</dbReference>
<dbReference type="Gene3D" id="1.10.357.10">
    <property type="entry name" value="Tetracycline Repressor, domain 2"/>
    <property type="match status" value="1"/>
</dbReference>
<evidence type="ECO:0000313" key="7">
    <source>
        <dbReference type="EMBL" id="UOD49755.1"/>
    </source>
</evidence>
<keyword evidence="2" id="KW-0805">Transcription regulation</keyword>
<evidence type="ECO:0000256" key="1">
    <source>
        <dbReference type="ARBA" id="ARBA00022491"/>
    </source>
</evidence>
<dbReference type="SUPFAM" id="SSF48498">
    <property type="entry name" value="Tetracyclin repressor-like, C-terminal domain"/>
    <property type="match status" value="1"/>
</dbReference>
<proteinExistence type="predicted"/>
<dbReference type="Pfam" id="PF00440">
    <property type="entry name" value="TetR_N"/>
    <property type="match status" value="1"/>
</dbReference>
<dbReference type="InterPro" id="IPR050109">
    <property type="entry name" value="HTH-type_TetR-like_transc_reg"/>
</dbReference>
<dbReference type="PRINTS" id="PR00455">
    <property type="entry name" value="HTHTETR"/>
</dbReference>
<evidence type="ECO:0000256" key="4">
    <source>
        <dbReference type="ARBA" id="ARBA00023163"/>
    </source>
</evidence>
<dbReference type="PANTHER" id="PTHR30055:SF234">
    <property type="entry name" value="HTH-TYPE TRANSCRIPTIONAL REGULATOR BETI"/>
    <property type="match status" value="1"/>
</dbReference>
<feature type="DNA-binding region" description="H-T-H motif" evidence="5">
    <location>
        <begin position="44"/>
        <end position="63"/>
    </location>
</feature>
<dbReference type="Gene3D" id="1.10.10.60">
    <property type="entry name" value="Homeodomain-like"/>
    <property type="match status" value="1"/>
</dbReference>
<dbReference type="InterPro" id="IPR001647">
    <property type="entry name" value="HTH_TetR"/>
</dbReference>
<dbReference type="InterPro" id="IPR009057">
    <property type="entry name" value="Homeodomain-like_sf"/>
</dbReference>
<accession>A0ABY4AHJ2</accession>
<dbReference type="Proteomes" id="UP000831607">
    <property type="component" value="Chromosome"/>
</dbReference>
<evidence type="ECO:0000313" key="8">
    <source>
        <dbReference type="Proteomes" id="UP000831607"/>
    </source>
</evidence>